<dbReference type="InterPro" id="IPR036291">
    <property type="entry name" value="NAD(P)-bd_dom_sf"/>
</dbReference>
<comment type="caution">
    <text evidence="3">The sequence shown here is derived from an EMBL/GenBank/DDBJ whole genome shotgun (WGS) entry which is preliminary data.</text>
</comment>
<keyword evidence="4" id="KW-1185">Reference proteome</keyword>
<dbReference type="PATRIC" id="fig|1227484.4.peg.3210"/>
<protein>
    <submittedName>
        <fullName evidence="3">Myo-inositol-1-phosphate synthase</fullName>
    </submittedName>
</protein>
<dbReference type="Proteomes" id="UP000011514">
    <property type="component" value="Unassembled WGS sequence"/>
</dbReference>
<sequence length="370" mass="40604">MVTAREPMASLDLPAVDDLVFGGHDIRDQSIEETVEQANEAGGVPNSKTLDAVREDLREIDERVTMGTARKCGQVVEELSDDKATNEGTLAEIVSQIRSDYETFAAEQDVDKLVVVNVASTEPPIKGDEKFDTLDELETAIEEDDSDLPASSLYAYAALVDEHPYVNFTPSTGSALGGLRELAAEKNVPHMGRDGKTGETLVKSALAPMFAGRNLQVLSWEGHNILGNTDGLVLEDDANKEGKIESKGNLLEQILGYDHHNAVRIDYTPSLGDWKTAWDHIHFQGFLETKMKMQFTWEGSDSALAAPLVLDLIRLIAYADEHGEGGEQPQLASFFKSPQGVDEHDLSVQFQKLYDYSERHLNDAPSGTVE</sequence>
<dbReference type="GO" id="GO:0008654">
    <property type="term" value="P:phospholipid biosynthetic process"/>
    <property type="evidence" value="ECO:0007669"/>
    <property type="project" value="InterPro"/>
</dbReference>
<name>M0DLI9_9EURY</name>
<dbReference type="EMBL" id="AOJE01000070">
    <property type="protein sequence ID" value="ELZ36376.1"/>
    <property type="molecule type" value="Genomic_DNA"/>
</dbReference>
<dbReference type="Pfam" id="PF07994">
    <property type="entry name" value="NAD_binding_5"/>
    <property type="match status" value="1"/>
</dbReference>
<dbReference type="AlphaFoldDB" id="M0DLI9"/>
<dbReference type="Gene3D" id="3.30.360.10">
    <property type="entry name" value="Dihydrodipicolinate Reductase, domain 2"/>
    <property type="match status" value="1"/>
</dbReference>
<dbReference type="PIRSF" id="PIRSF015578">
    <property type="entry name" value="Myoinos-ppht_syn"/>
    <property type="match status" value="1"/>
</dbReference>
<gene>
    <name evidence="3" type="ORF">C471_16272</name>
</gene>
<dbReference type="SUPFAM" id="SSF55347">
    <property type="entry name" value="Glyceraldehyde-3-phosphate dehydrogenase-like, C-terminal domain"/>
    <property type="match status" value="1"/>
</dbReference>
<dbReference type="STRING" id="1227484.C471_16272"/>
<dbReference type="PANTHER" id="PTHR11510">
    <property type="entry name" value="MYO-INOSITOL-1 PHOSPHATE SYNTHASE"/>
    <property type="match status" value="1"/>
</dbReference>
<dbReference type="Gene3D" id="3.40.50.720">
    <property type="entry name" value="NAD(P)-binding Rossmann-like Domain"/>
    <property type="match status" value="1"/>
</dbReference>
<comment type="similarity">
    <text evidence="1">Belongs to the myo-inositol 1-phosphate synthase family.</text>
</comment>
<evidence type="ECO:0000256" key="1">
    <source>
        <dbReference type="ARBA" id="ARBA00010813"/>
    </source>
</evidence>
<dbReference type="SUPFAM" id="SSF51735">
    <property type="entry name" value="NAD(P)-binding Rossmann-fold domains"/>
    <property type="match status" value="1"/>
</dbReference>
<evidence type="ECO:0000259" key="2">
    <source>
        <dbReference type="Pfam" id="PF01658"/>
    </source>
</evidence>
<organism evidence="3 4">
    <name type="scientific">Halorubrum saccharovorum DSM 1137</name>
    <dbReference type="NCBI Taxonomy" id="1227484"/>
    <lineage>
        <taxon>Archaea</taxon>
        <taxon>Methanobacteriati</taxon>
        <taxon>Methanobacteriota</taxon>
        <taxon>Stenosarchaea group</taxon>
        <taxon>Halobacteria</taxon>
        <taxon>Halobacteriales</taxon>
        <taxon>Haloferacaceae</taxon>
        <taxon>Halorubrum</taxon>
    </lineage>
</organism>
<evidence type="ECO:0000313" key="4">
    <source>
        <dbReference type="Proteomes" id="UP000011514"/>
    </source>
</evidence>
<dbReference type="InterPro" id="IPR013021">
    <property type="entry name" value="Myo-inos-1-P_Synthase_GAPDH"/>
</dbReference>
<evidence type="ECO:0000313" key="3">
    <source>
        <dbReference type="EMBL" id="ELZ36376.1"/>
    </source>
</evidence>
<reference evidence="3 4" key="1">
    <citation type="journal article" date="2014" name="PLoS Genet.">
        <title>Phylogenetically driven sequencing of extremely halophilic archaea reveals strategies for static and dynamic osmo-response.</title>
        <authorList>
            <person name="Becker E.A."/>
            <person name="Seitzer P.M."/>
            <person name="Tritt A."/>
            <person name="Larsen D."/>
            <person name="Krusor M."/>
            <person name="Yao A.I."/>
            <person name="Wu D."/>
            <person name="Madern D."/>
            <person name="Eisen J.A."/>
            <person name="Darling A.E."/>
            <person name="Facciotti M.T."/>
        </authorList>
    </citation>
    <scope>NUCLEOTIDE SEQUENCE [LARGE SCALE GENOMIC DNA]</scope>
    <source>
        <strain evidence="3 4">DSM 1137</strain>
    </source>
</reference>
<dbReference type="InterPro" id="IPR002587">
    <property type="entry name" value="Myo-inos-1-P_Synthase"/>
</dbReference>
<dbReference type="GO" id="GO:0004512">
    <property type="term" value="F:inositol-3-phosphate synthase activity"/>
    <property type="evidence" value="ECO:0007669"/>
    <property type="project" value="InterPro"/>
</dbReference>
<accession>M0DLI9</accession>
<dbReference type="Pfam" id="PF01658">
    <property type="entry name" value="Inos-1-P_synth"/>
    <property type="match status" value="1"/>
</dbReference>
<feature type="domain" description="Myo-inositol-1-phosphate synthase GAPDH-like" evidence="2">
    <location>
        <begin position="198"/>
        <end position="302"/>
    </location>
</feature>
<dbReference type="eggNOG" id="arCOG04213">
    <property type="taxonomic scope" value="Archaea"/>
</dbReference>
<dbReference type="GO" id="GO:0006021">
    <property type="term" value="P:inositol biosynthetic process"/>
    <property type="evidence" value="ECO:0007669"/>
    <property type="project" value="InterPro"/>
</dbReference>
<proteinExistence type="inferred from homology"/>